<protein>
    <recommendedName>
        <fullName evidence="1">Protein kinase domain-containing protein</fullName>
    </recommendedName>
</protein>
<dbReference type="SUPFAM" id="SSF56112">
    <property type="entry name" value="Protein kinase-like (PK-like)"/>
    <property type="match status" value="1"/>
</dbReference>
<organism evidence="2 3">
    <name type="scientific">Rhizoctonia solani</name>
    <dbReference type="NCBI Taxonomy" id="456999"/>
    <lineage>
        <taxon>Eukaryota</taxon>
        <taxon>Fungi</taxon>
        <taxon>Dikarya</taxon>
        <taxon>Basidiomycota</taxon>
        <taxon>Agaricomycotina</taxon>
        <taxon>Agaricomycetes</taxon>
        <taxon>Cantharellales</taxon>
        <taxon>Ceratobasidiaceae</taxon>
        <taxon>Rhizoctonia</taxon>
    </lineage>
</organism>
<proteinExistence type="predicted"/>
<name>A0A8H3H760_9AGAM</name>
<dbReference type="AlphaFoldDB" id="A0A8H3H760"/>
<accession>A0A8H3H760</accession>
<dbReference type="Pfam" id="PF07714">
    <property type="entry name" value="PK_Tyr_Ser-Thr"/>
    <property type="match status" value="1"/>
</dbReference>
<dbReference type="PANTHER" id="PTHR44329:SF214">
    <property type="entry name" value="PROTEIN KINASE DOMAIN-CONTAINING PROTEIN"/>
    <property type="match status" value="1"/>
</dbReference>
<dbReference type="EMBL" id="CAJMXA010003551">
    <property type="protein sequence ID" value="CAE6502581.1"/>
    <property type="molecule type" value="Genomic_DNA"/>
</dbReference>
<reference evidence="2" key="1">
    <citation type="submission" date="2021-01" db="EMBL/GenBank/DDBJ databases">
        <authorList>
            <person name="Kaushik A."/>
        </authorList>
    </citation>
    <scope>NUCLEOTIDE SEQUENCE</scope>
    <source>
        <strain evidence="2">AG6-10EEA</strain>
    </source>
</reference>
<evidence type="ECO:0000313" key="2">
    <source>
        <dbReference type="EMBL" id="CAE6502581.1"/>
    </source>
</evidence>
<dbReference type="InterPro" id="IPR011009">
    <property type="entry name" value="Kinase-like_dom_sf"/>
</dbReference>
<dbReference type="InterPro" id="IPR000719">
    <property type="entry name" value="Prot_kinase_dom"/>
</dbReference>
<dbReference type="InterPro" id="IPR051681">
    <property type="entry name" value="Ser/Thr_Kinases-Pseudokinases"/>
</dbReference>
<evidence type="ECO:0000259" key="1">
    <source>
        <dbReference type="PROSITE" id="PS50011"/>
    </source>
</evidence>
<gene>
    <name evidence="2" type="ORF">RDB_LOCUS114667</name>
</gene>
<dbReference type="Proteomes" id="UP000663853">
    <property type="component" value="Unassembled WGS sequence"/>
</dbReference>
<comment type="caution">
    <text evidence="2">The sequence shown here is derived from an EMBL/GenBank/DDBJ whole genome shotgun (WGS) entry which is preliminary data.</text>
</comment>
<sequence>MDVTAQLADPDRDYRDPAEQLSVGMFSNIYLGSLRSGTSVAIKSLRVAKIVFRGKIIDGWNPRPHINIAHELYVRSQCIHPHILELIGAAEFQGRLATISPVMENGDMYHFLAQNSDVNLCKMCSQLADAVTYLHRKDIAHGGIHLFNIMVSEDKEVKLAGFGGAILCNSPVEFEGYCVENNHLLIWMAPELQEGTHRQSLKSDVYALGVTILQIVTKAENYRDSNGIETELIGHLRTAPPRRAKTYLPSHNAEANRLWDMLTSCWRPDPNRRPTAAEVGNTVKSVSDVGLK</sequence>
<dbReference type="PANTHER" id="PTHR44329">
    <property type="entry name" value="SERINE/THREONINE-PROTEIN KINASE TNNI3K-RELATED"/>
    <property type="match status" value="1"/>
</dbReference>
<dbReference type="PROSITE" id="PS50011">
    <property type="entry name" value="PROTEIN_KINASE_DOM"/>
    <property type="match status" value="1"/>
</dbReference>
<feature type="domain" description="Protein kinase" evidence="1">
    <location>
        <begin position="15"/>
        <end position="286"/>
    </location>
</feature>
<dbReference type="Gene3D" id="1.10.510.10">
    <property type="entry name" value="Transferase(Phosphotransferase) domain 1"/>
    <property type="match status" value="1"/>
</dbReference>
<dbReference type="GO" id="GO:0004674">
    <property type="term" value="F:protein serine/threonine kinase activity"/>
    <property type="evidence" value="ECO:0007669"/>
    <property type="project" value="TreeGrafter"/>
</dbReference>
<evidence type="ECO:0000313" key="3">
    <source>
        <dbReference type="Proteomes" id="UP000663853"/>
    </source>
</evidence>
<dbReference type="GO" id="GO:0005524">
    <property type="term" value="F:ATP binding"/>
    <property type="evidence" value="ECO:0007669"/>
    <property type="project" value="InterPro"/>
</dbReference>
<dbReference type="InterPro" id="IPR001245">
    <property type="entry name" value="Ser-Thr/Tyr_kinase_cat_dom"/>
</dbReference>